<reference evidence="1" key="1">
    <citation type="submission" date="2020-03" db="EMBL/GenBank/DDBJ databases">
        <title>The deep terrestrial virosphere.</title>
        <authorList>
            <person name="Holmfeldt K."/>
            <person name="Nilsson E."/>
            <person name="Simone D."/>
            <person name="Lopez-Fernandez M."/>
            <person name="Wu X."/>
            <person name="de Brujin I."/>
            <person name="Lundin D."/>
            <person name="Andersson A."/>
            <person name="Bertilsson S."/>
            <person name="Dopson M."/>
        </authorList>
    </citation>
    <scope>NUCLEOTIDE SEQUENCE</scope>
    <source>
        <strain evidence="1">TM448A01287</strain>
        <strain evidence="2">TM448B01325</strain>
    </source>
</reference>
<dbReference type="AlphaFoldDB" id="A0A6H1ZP69"/>
<evidence type="ECO:0000313" key="2">
    <source>
        <dbReference type="EMBL" id="QJH98451.1"/>
    </source>
</evidence>
<name>A0A6H1ZP69_9ZZZZ</name>
<organism evidence="1">
    <name type="scientific">viral metagenome</name>
    <dbReference type="NCBI Taxonomy" id="1070528"/>
    <lineage>
        <taxon>unclassified sequences</taxon>
        <taxon>metagenomes</taxon>
        <taxon>organismal metagenomes</taxon>
    </lineage>
</organism>
<protein>
    <submittedName>
        <fullName evidence="1">Uncharacterized protein</fullName>
    </submittedName>
</protein>
<sequence length="71" mass="8297">MREKKMAEKKVEPIFKLPPEMIARMKTTGEDIDKAEKAVKVMKDLGMDVAEMEERLTWAKKVRETLLKEFA</sequence>
<proteinExistence type="predicted"/>
<gene>
    <name evidence="1" type="ORF">TM448A01287_0010</name>
    <name evidence="2" type="ORF">TM448B01325_0010</name>
</gene>
<dbReference type="EMBL" id="MT144734">
    <property type="protein sequence ID" value="QJH98451.1"/>
    <property type="molecule type" value="Genomic_DNA"/>
</dbReference>
<evidence type="ECO:0000313" key="1">
    <source>
        <dbReference type="EMBL" id="QJA49279.1"/>
    </source>
</evidence>
<dbReference type="EMBL" id="MT144128">
    <property type="protein sequence ID" value="QJA49279.1"/>
    <property type="molecule type" value="Genomic_DNA"/>
</dbReference>
<accession>A0A6H1ZP69</accession>